<dbReference type="EMBL" id="LSZQ01000013">
    <property type="protein sequence ID" value="KXU37578.1"/>
    <property type="molecule type" value="Genomic_DNA"/>
</dbReference>
<sequence length="805" mass="89093">MKVKAWLLPALFAFGVPLIGYAQSTGPRGFLADQVDEEETVSLSPFEVSSERVTGYTVTDSAASRIRRELINTPISIQVITSEFIDDIGAASLFDATRYLSGISASTGSGMTGAGDRLTIRGFGIAGVTVDNFGAGANDSSFDPAVVDRAEVIKGPHGILAPSGPPGGVWNILTKSPKFGDPEYMIKAEMSDQYFANKGTIDATGRIPGTENLAYRMIGTYRDARSYDPGHISNKSINPMLTWAITEKTQFKFKGFFNNWEHRGAGANMYLADDFPIDGTVSSSPKDYRPGYVPFGGNGAPLWAYRDEKVRRAMAELTTALGNHLNLRLAGYKHYVHYQSLGGGLRIFRDDLGNRVNPMTGKWTETLRWDLQDPTQPWHEQSNPYVSTPVDPLAPATITDVWLTEGQAHYWVEEAHYQADLAGKFDFGGYPDEPLVTLNILTGVARSKQKNRFRNWDVPGENITDAYDPSLPFLDNPTRPSSVAWIRRGFDEPREGGNHGELIGWIDTQYYINTQIDTFKGRVIWSGGVSYHKVENKYMDHFRGALRDDWEHTKSVPSYAVLFKARSNISIYAAHAVNSGRGEWFAGQDLGTLSTSQDGKQEELGLKFDFFDRRLSVTTSYFEIKKGNQPQQDSRNAELPVGADPIYPDILLDITNEGFEVDISGQLTTNLSILGSFTQQKMRDPLGRRQANVPDTMFNGLVMYKFSQERLKNLKLHLGFTHSEGSPGENRSSAPTALGAIETASFYLPAQTVYNAGASYTLGAISFQLNIDNLTDVMKPERSGGRSSIAMTPPRNIRLTTTFKF</sequence>
<dbReference type="Gene3D" id="2.170.130.10">
    <property type="entry name" value="TonB-dependent receptor, plug domain"/>
    <property type="match status" value="1"/>
</dbReference>
<dbReference type="Pfam" id="PF07715">
    <property type="entry name" value="Plug"/>
    <property type="match status" value="1"/>
</dbReference>
<feature type="domain" description="TonB-dependent receptor plug" evidence="9">
    <location>
        <begin position="71"/>
        <end position="169"/>
    </location>
</feature>
<dbReference type="GO" id="GO:0009279">
    <property type="term" value="C:cell outer membrane"/>
    <property type="evidence" value="ECO:0007669"/>
    <property type="project" value="UniProtKB-SubCell"/>
</dbReference>
<dbReference type="PROSITE" id="PS52016">
    <property type="entry name" value="TONB_DEPENDENT_REC_3"/>
    <property type="match status" value="1"/>
</dbReference>
<evidence type="ECO:0000313" key="10">
    <source>
        <dbReference type="EMBL" id="KXU37578.1"/>
    </source>
</evidence>
<dbReference type="InterPro" id="IPR037066">
    <property type="entry name" value="Plug_dom_sf"/>
</dbReference>
<evidence type="ECO:0000256" key="1">
    <source>
        <dbReference type="ARBA" id="ARBA00004571"/>
    </source>
</evidence>
<dbReference type="InterPro" id="IPR036942">
    <property type="entry name" value="Beta-barrel_TonB_sf"/>
</dbReference>
<dbReference type="InterPro" id="IPR039426">
    <property type="entry name" value="TonB-dep_rcpt-like"/>
</dbReference>
<gene>
    <name evidence="10" type="ORF">AXK11_01915</name>
</gene>
<evidence type="ECO:0000256" key="6">
    <source>
        <dbReference type="ARBA" id="ARBA00023237"/>
    </source>
</evidence>
<evidence type="ECO:0000256" key="3">
    <source>
        <dbReference type="ARBA" id="ARBA00022452"/>
    </source>
</evidence>
<comment type="subcellular location">
    <subcellularLocation>
        <location evidence="1 7">Cell outer membrane</location>
        <topology evidence="1 7">Multi-pass membrane protein</topology>
    </subcellularLocation>
</comment>
<dbReference type="PANTHER" id="PTHR32552">
    <property type="entry name" value="FERRICHROME IRON RECEPTOR-RELATED"/>
    <property type="match status" value="1"/>
</dbReference>
<feature type="signal peptide" evidence="8">
    <location>
        <begin position="1"/>
        <end position="22"/>
    </location>
</feature>
<evidence type="ECO:0000256" key="7">
    <source>
        <dbReference type="PROSITE-ProRule" id="PRU01360"/>
    </source>
</evidence>
<dbReference type="Gene3D" id="2.40.170.20">
    <property type="entry name" value="TonB-dependent receptor, beta-barrel domain"/>
    <property type="match status" value="1"/>
</dbReference>
<evidence type="ECO:0000259" key="9">
    <source>
        <dbReference type="Pfam" id="PF07715"/>
    </source>
</evidence>
<feature type="chain" id="PRO_5007489603" description="TonB-dependent receptor plug domain-containing protein" evidence="8">
    <location>
        <begin position="23"/>
        <end position="805"/>
    </location>
</feature>
<comment type="caution">
    <text evidence="10">The sequence shown here is derived from an EMBL/GenBank/DDBJ whole genome shotgun (WGS) entry which is preliminary data.</text>
</comment>
<dbReference type="RefSeq" id="WP_068628707.1">
    <property type="nucleotide sequence ID" value="NZ_LSZQ01000013.1"/>
</dbReference>
<keyword evidence="3 7" id="KW-1134">Transmembrane beta strand</keyword>
<dbReference type="AlphaFoldDB" id="A0A139SSM1"/>
<proteinExistence type="inferred from homology"/>
<keyword evidence="4 7" id="KW-0812">Transmembrane</keyword>
<keyword evidence="5 7" id="KW-0472">Membrane</keyword>
<comment type="similarity">
    <text evidence="7">Belongs to the TonB-dependent receptor family.</text>
</comment>
<evidence type="ECO:0000256" key="5">
    <source>
        <dbReference type="ARBA" id="ARBA00023136"/>
    </source>
</evidence>
<evidence type="ECO:0000256" key="8">
    <source>
        <dbReference type="SAM" id="SignalP"/>
    </source>
</evidence>
<keyword evidence="8" id="KW-0732">Signal</keyword>
<organism evidence="10 11">
    <name type="scientific">Cephaloticoccus primus</name>
    <dbReference type="NCBI Taxonomy" id="1548207"/>
    <lineage>
        <taxon>Bacteria</taxon>
        <taxon>Pseudomonadati</taxon>
        <taxon>Verrucomicrobiota</taxon>
        <taxon>Opitutia</taxon>
        <taxon>Opitutales</taxon>
        <taxon>Opitutaceae</taxon>
        <taxon>Cephaloticoccus</taxon>
    </lineage>
</organism>
<dbReference type="Proteomes" id="UP000070058">
    <property type="component" value="Unassembled WGS sequence"/>
</dbReference>
<evidence type="ECO:0000256" key="2">
    <source>
        <dbReference type="ARBA" id="ARBA00022448"/>
    </source>
</evidence>
<keyword evidence="11" id="KW-1185">Reference proteome</keyword>
<dbReference type="OrthoDB" id="9763670at2"/>
<name>A0A139SSM1_9BACT</name>
<dbReference type="STRING" id="1548207.AXK11_01915"/>
<dbReference type="PANTHER" id="PTHR32552:SF82">
    <property type="entry name" value="FCUA PROTEIN"/>
    <property type="match status" value="1"/>
</dbReference>
<keyword evidence="2 7" id="KW-0813">Transport</keyword>
<reference evidence="11" key="1">
    <citation type="submission" date="2016-02" db="EMBL/GenBank/DDBJ databases">
        <authorList>
            <person name="Sanders J.G."/>
            <person name="Lin J.Y."/>
            <person name="Wertz J.T."/>
            <person name="Russell J.A."/>
            <person name="Moreau C.S."/>
            <person name="Powell S."/>
        </authorList>
    </citation>
    <scope>NUCLEOTIDE SEQUENCE [LARGE SCALE GENOMIC DNA]</scope>
    <source>
        <strain evidence="11">CAG34</strain>
    </source>
</reference>
<protein>
    <recommendedName>
        <fullName evidence="9">TonB-dependent receptor plug domain-containing protein</fullName>
    </recommendedName>
</protein>
<keyword evidence="6 7" id="KW-0998">Cell outer membrane</keyword>
<evidence type="ECO:0000313" key="11">
    <source>
        <dbReference type="Proteomes" id="UP000070058"/>
    </source>
</evidence>
<evidence type="ECO:0000256" key="4">
    <source>
        <dbReference type="ARBA" id="ARBA00022692"/>
    </source>
</evidence>
<accession>A0A139SSM1</accession>
<dbReference type="GO" id="GO:0015344">
    <property type="term" value="F:siderophore uptake transmembrane transporter activity"/>
    <property type="evidence" value="ECO:0007669"/>
    <property type="project" value="TreeGrafter"/>
</dbReference>
<dbReference type="SUPFAM" id="SSF56935">
    <property type="entry name" value="Porins"/>
    <property type="match status" value="1"/>
</dbReference>
<dbReference type="InterPro" id="IPR012910">
    <property type="entry name" value="Plug_dom"/>
</dbReference>